<dbReference type="EMBL" id="JANBOH010000483">
    <property type="protein sequence ID" value="KAJ1642108.1"/>
    <property type="molecule type" value="Genomic_DNA"/>
</dbReference>
<reference evidence="2" key="1">
    <citation type="submission" date="2022-07" db="EMBL/GenBank/DDBJ databases">
        <title>Phylogenomic reconstructions and comparative analyses of Kickxellomycotina fungi.</title>
        <authorList>
            <person name="Reynolds N.K."/>
            <person name="Stajich J.E."/>
            <person name="Barry K."/>
            <person name="Grigoriev I.V."/>
            <person name="Crous P."/>
            <person name="Smith M.E."/>
        </authorList>
    </citation>
    <scope>NUCLEOTIDE SEQUENCE</scope>
    <source>
        <strain evidence="2">NBRC 105413</strain>
    </source>
</reference>
<evidence type="ECO:0000313" key="2">
    <source>
        <dbReference type="EMBL" id="KAJ1642108.1"/>
    </source>
</evidence>
<evidence type="ECO:0000313" key="3">
    <source>
        <dbReference type="Proteomes" id="UP001145021"/>
    </source>
</evidence>
<name>A0A9W7XF05_9FUNG</name>
<accession>A0A9W7XF05</accession>
<organism evidence="2 3">
    <name type="scientific">Coemansia asiatica</name>
    <dbReference type="NCBI Taxonomy" id="1052880"/>
    <lineage>
        <taxon>Eukaryota</taxon>
        <taxon>Fungi</taxon>
        <taxon>Fungi incertae sedis</taxon>
        <taxon>Zoopagomycota</taxon>
        <taxon>Kickxellomycotina</taxon>
        <taxon>Kickxellomycetes</taxon>
        <taxon>Kickxellales</taxon>
        <taxon>Kickxellaceae</taxon>
        <taxon>Coemansia</taxon>
    </lineage>
</organism>
<dbReference type="AlphaFoldDB" id="A0A9W7XF05"/>
<comment type="caution">
    <text evidence="2">The sequence shown here is derived from an EMBL/GenBank/DDBJ whole genome shotgun (WGS) entry which is preliminary data.</text>
</comment>
<gene>
    <name evidence="2" type="ORF">LPJ64_006017</name>
</gene>
<feature type="region of interest" description="Disordered" evidence="1">
    <location>
        <begin position="1"/>
        <end position="26"/>
    </location>
</feature>
<sequence length="134" mass="14649">MAHHKLPHNNNQSLSRPPSKGQRHHHHFLGQHGMQVLEHLHNSGYSSASAGKGNGVIYTQASDFVLPEEVRKQQISDPVSARPMGDLDLTANDWVLSSGAPSREELHLLKKHAKQTAHALGTSSKKVLGEAHDP</sequence>
<keyword evidence="3" id="KW-1185">Reference proteome</keyword>
<dbReference type="Proteomes" id="UP001145021">
    <property type="component" value="Unassembled WGS sequence"/>
</dbReference>
<proteinExistence type="predicted"/>
<protein>
    <submittedName>
        <fullName evidence="2">Uncharacterized protein</fullName>
    </submittedName>
</protein>
<evidence type="ECO:0000256" key="1">
    <source>
        <dbReference type="SAM" id="MobiDB-lite"/>
    </source>
</evidence>